<dbReference type="InterPro" id="IPR002347">
    <property type="entry name" value="SDR_fam"/>
</dbReference>
<dbReference type="KEGG" id="bbel:109482264"/>
<evidence type="ECO:0000256" key="5">
    <source>
        <dbReference type="RuleBase" id="RU000363"/>
    </source>
</evidence>
<evidence type="ECO:0000313" key="7">
    <source>
        <dbReference type="RefSeq" id="XP_019640512.1"/>
    </source>
</evidence>
<dbReference type="OrthoDB" id="7289984at2759"/>
<comment type="similarity">
    <text evidence="1 5">Belongs to the short-chain dehydrogenases/reductases (SDR) family.</text>
</comment>
<gene>
    <name evidence="7" type="primary">LOC109482264</name>
</gene>
<evidence type="ECO:0000256" key="3">
    <source>
        <dbReference type="ARBA" id="ARBA00023002"/>
    </source>
</evidence>
<dbReference type="PANTHER" id="PTHR43963">
    <property type="entry name" value="CARBONYL REDUCTASE 1-RELATED"/>
    <property type="match status" value="1"/>
</dbReference>
<keyword evidence="2" id="KW-0521">NADP</keyword>
<protein>
    <recommendedName>
        <fullName evidence="4">carbonyl reductase (NADPH)</fullName>
        <ecNumber evidence="4">1.1.1.184</ecNumber>
    </recommendedName>
</protein>
<proteinExistence type="inferred from homology"/>
<dbReference type="GO" id="GO:0004090">
    <property type="term" value="F:carbonyl reductase (NADPH) activity"/>
    <property type="evidence" value="ECO:0007669"/>
    <property type="project" value="UniProtKB-EC"/>
</dbReference>
<evidence type="ECO:0000256" key="4">
    <source>
        <dbReference type="ARBA" id="ARBA00026118"/>
    </source>
</evidence>
<dbReference type="CDD" id="cd05324">
    <property type="entry name" value="carb_red_PTCR-like_SDR_c"/>
    <property type="match status" value="1"/>
</dbReference>
<dbReference type="EC" id="1.1.1.184" evidence="4"/>
<dbReference type="PRINTS" id="PR00081">
    <property type="entry name" value="GDHRDH"/>
</dbReference>
<sequence length="493" mass="54303">MVTRCSSKVTGANKGIGLEIVRGLCRQFEGTVYLTARNEKLGQEAVQKLVSDGLNPSFHQLDITDEQSIQALKKHLLDKHGGLDVLVNNAGFAYKVGDTTPFGTQAEDSVGINFFGTLAVSKALLPIIRPHGRVVNVSSQAAQMALKKCSAELQARFRDRSIKEEELVELLHKFIETAKEGKHQENGFADWAYGMSKIGMSVLTFIQAREMEKDAREDILVNCVTGANKGIGLEIVRGLCKQFEGTVYLTGKNEKLGQEAVQKLKSEGLNPSFHQLDITDEQSIQALKKHLQDKHGGLDVLVNNAGFAYKMEDTTPFGTKAENCVGINFFGTLAVSKALLPIIRPHGRVVNVTSQRAKVALKKCSAELQARFGDRSIKEEELVKLLHKFIETAKAGMHQENGFGDSTAAYGMSKIGLIVLTFIQAREMEKDPREDILVNCVCPGWCKTDMTGYDLPTRTAAQGADTAIFLALIQPKESQGQFFYDRKPIAFYE</sequence>
<dbReference type="PANTHER" id="PTHR43963:SF4">
    <property type="entry name" value="CARBONYL REDUCTASE (NADPH)"/>
    <property type="match status" value="1"/>
</dbReference>
<dbReference type="GeneID" id="109482264"/>
<dbReference type="Pfam" id="PF00106">
    <property type="entry name" value="adh_short"/>
    <property type="match status" value="2"/>
</dbReference>
<dbReference type="PRINTS" id="PR00080">
    <property type="entry name" value="SDRFAMILY"/>
</dbReference>
<evidence type="ECO:0000256" key="1">
    <source>
        <dbReference type="ARBA" id="ARBA00006484"/>
    </source>
</evidence>
<dbReference type="InterPro" id="IPR045313">
    <property type="entry name" value="CBR1-like"/>
</dbReference>
<reference evidence="7" key="1">
    <citation type="submission" date="2025-08" db="UniProtKB">
        <authorList>
            <consortium name="RefSeq"/>
        </authorList>
    </citation>
    <scope>IDENTIFICATION</scope>
    <source>
        <tissue evidence="7">Gonad</tissue>
    </source>
</reference>
<dbReference type="InterPro" id="IPR036291">
    <property type="entry name" value="NAD(P)-bd_dom_sf"/>
</dbReference>
<dbReference type="Gene3D" id="3.40.50.720">
    <property type="entry name" value="NAD(P)-binding Rossmann-like Domain"/>
    <property type="match status" value="2"/>
</dbReference>
<organism evidence="6 7">
    <name type="scientific">Branchiostoma belcheri</name>
    <name type="common">Amphioxus</name>
    <dbReference type="NCBI Taxonomy" id="7741"/>
    <lineage>
        <taxon>Eukaryota</taxon>
        <taxon>Metazoa</taxon>
        <taxon>Chordata</taxon>
        <taxon>Cephalochordata</taxon>
        <taxon>Leptocardii</taxon>
        <taxon>Amphioxiformes</taxon>
        <taxon>Branchiostomatidae</taxon>
        <taxon>Branchiostoma</taxon>
    </lineage>
</organism>
<accession>A0A6P5AAZ0</accession>
<keyword evidence="3" id="KW-0560">Oxidoreductase</keyword>
<evidence type="ECO:0000313" key="6">
    <source>
        <dbReference type="Proteomes" id="UP000515135"/>
    </source>
</evidence>
<dbReference type="RefSeq" id="XP_019640512.1">
    <property type="nucleotide sequence ID" value="XM_019784953.1"/>
</dbReference>
<dbReference type="Proteomes" id="UP000515135">
    <property type="component" value="Unplaced"/>
</dbReference>
<dbReference type="AlphaFoldDB" id="A0A6P5AAZ0"/>
<name>A0A6P5AAZ0_BRABE</name>
<keyword evidence="6" id="KW-1185">Reference proteome</keyword>
<dbReference type="SUPFAM" id="SSF51735">
    <property type="entry name" value="NAD(P)-binding Rossmann-fold domains"/>
    <property type="match status" value="2"/>
</dbReference>
<evidence type="ECO:0000256" key="2">
    <source>
        <dbReference type="ARBA" id="ARBA00022857"/>
    </source>
</evidence>